<comment type="subcellular location">
    <subcellularLocation>
        <location evidence="1">Nucleus</location>
    </subcellularLocation>
</comment>
<dbReference type="Gramene" id="OBART01G20490.1">
    <property type="protein sequence ID" value="OBART01G20490.1"/>
    <property type="gene ID" value="OBART01G20490"/>
</dbReference>
<dbReference type="GO" id="GO:0005634">
    <property type="term" value="C:nucleus"/>
    <property type="evidence" value="ECO:0007669"/>
    <property type="project" value="UniProtKB-SubCell"/>
</dbReference>
<comment type="catalytic activity">
    <reaction evidence="5">
        <text>O-phospho-L-seryl-[protein] + H2O = L-seryl-[protein] + phosphate</text>
        <dbReference type="Rhea" id="RHEA:20629"/>
        <dbReference type="Rhea" id="RHEA-COMP:9863"/>
        <dbReference type="Rhea" id="RHEA-COMP:11604"/>
        <dbReference type="ChEBI" id="CHEBI:15377"/>
        <dbReference type="ChEBI" id="CHEBI:29999"/>
        <dbReference type="ChEBI" id="CHEBI:43474"/>
        <dbReference type="ChEBI" id="CHEBI:83421"/>
        <dbReference type="EC" id="3.1.3.16"/>
    </reaction>
</comment>
<dbReference type="HOGENOM" id="CLU_1505681_0_0_1"/>
<dbReference type="EnsemblPlants" id="OBART01G20490.1">
    <property type="protein sequence ID" value="OBART01G20490.1"/>
    <property type="gene ID" value="OBART01G20490"/>
</dbReference>
<protein>
    <recommendedName>
        <fullName evidence="2">protein-serine/threonine phosphatase</fullName>
        <ecNumber evidence="2">3.1.3.16</ecNumber>
    </recommendedName>
</protein>
<name>A0A0D3EQG8_9ORYZ</name>
<dbReference type="PaxDb" id="65489-OBART01G20490.1"/>
<dbReference type="InterPro" id="IPR039189">
    <property type="entry name" value="Fcp1"/>
</dbReference>
<sequence length="179" mass="19224">MAQRRGRRGWGDTSAGPLLTPVDSPGKRRVISTRRIREEGAEQTTSAHLASLLRVRKLILVVDSSSPRSGTGTSRRRSPSCSIDPDGVYFGERIISRDESPQPDKKSLDVVFGSATERAAVVILDDTRKARPPPLPPLPRRSLLYQISSFSLGIDFEGDGDGDESHLTEGGSGEGGATA</sequence>
<evidence type="ECO:0000313" key="8">
    <source>
        <dbReference type="EnsemblPlants" id="OBART01G20490.1"/>
    </source>
</evidence>
<dbReference type="PANTHER" id="PTHR23081">
    <property type="entry name" value="RNA POLYMERASE II CTD PHOSPHATASE"/>
    <property type="match status" value="1"/>
</dbReference>
<evidence type="ECO:0000256" key="2">
    <source>
        <dbReference type="ARBA" id="ARBA00013081"/>
    </source>
</evidence>
<keyword evidence="9" id="KW-1185">Reference proteome</keyword>
<evidence type="ECO:0000256" key="3">
    <source>
        <dbReference type="ARBA" id="ARBA00022801"/>
    </source>
</evidence>
<comment type="catalytic activity">
    <reaction evidence="6">
        <text>O-phospho-L-threonyl-[protein] + H2O = L-threonyl-[protein] + phosphate</text>
        <dbReference type="Rhea" id="RHEA:47004"/>
        <dbReference type="Rhea" id="RHEA-COMP:11060"/>
        <dbReference type="Rhea" id="RHEA-COMP:11605"/>
        <dbReference type="ChEBI" id="CHEBI:15377"/>
        <dbReference type="ChEBI" id="CHEBI:30013"/>
        <dbReference type="ChEBI" id="CHEBI:43474"/>
        <dbReference type="ChEBI" id="CHEBI:61977"/>
        <dbReference type="EC" id="3.1.3.16"/>
    </reaction>
</comment>
<reference evidence="8" key="1">
    <citation type="journal article" date="2009" name="Rice">
        <title>De Novo Next Generation Sequencing of Plant Genomes.</title>
        <authorList>
            <person name="Rounsley S."/>
            <person name="Marri P.R."/>
            <person name="Yu Y."/>
            <person name="He R."/>
            <person name="Sisneros N."/>
            <person name="Goicoechea J.L."/>
            <person name="Lee S.J."/>
            <person name="Angelova A."/>
            <person name="Kudrna D."/>
            <person name="Luo M."/>
            <person name="Affourtit J."/>
            <person name="Desany B."/>
            <person name="Knight J."/>
            <person name="Niazi F."/>
            <person name="Egholm M."/>
            <person name="Wing R.A."/>
        </authorList>
    </citation>
    <scope>NUCLEOTIDE SEQUENCE [LARGE SCALE GENOMIC DNA]</scope>
    <source>
        <strain evidence="8">cv. IRGC 105608</strain>
    </source>
</reference>
<dbReference type="GO" id="GO:0008420">
    <property type="term" value="F:RNA polymerase II CTD heptapeptide repeat phosphatase activity"/>
    <property type="evidence" value="ECO:0007669"/>
    <property type="project" value="InterPro"/>
</dbReference>
<reference evidence="8" key="2">
    <citation type="submission" date="2015-03" db="UniProtKB">
        <authorList>
            <consortium name="EnsemblPlants"/>
        </authorList>
    </citation>
    <scope>IDENTIFICATION</scope>
</reference>
<dbReference type="Proteomes" id="UP000026960">
    <property type="component" value="Chromosome 1"/>
</dbReference>
<feature type="region of interest" description="Disordered" evidence="7">
    <location>
        <begin position="156"/>
        <end position="179"/>
    </location>
</feature>
<evidence type="ECO:0000256" key="6">
    <source>
        <dbReference type="ARBA" id="ARBA00048336"/>
    </source>
</evidence>
<organism evidence="8">
    <name type="scientific">Oryza barthii</name>
    <dbReference type="NCBI Taxonomy" id="65489"/>
    <lineage>
        <taxon>Eukaryota</taxon>
        <taxon>Viridiplantae</taxon>
        <taxon>Streptophyta</taxon>
        <taxon>Embryophyta</taxon>
        <taxon>Tracheophyta</taxon>
        <taxon>Spermatophyta</taxon>
        <taxon>Magnoliopsida</taxon>
        <taxon>Liliopsida</taxon>
        <taxon>Poales</taxon>
        <taxon>Poaceae</taxon>
        <taxon>BOP clade</taxon>
        <taxon>Oryzoideae</taxon>
        <taxon>Oryzeae</taxon>
        <taxon>Oryzinae</taxon>
        <taxon>Oryza</taxon>
    </lineage>
</organism>
<keyword evidence="3" id="KW-0378">Hydrolase</keyword>
<feature type="compositionally biased region" description="Low complexity" evidence="7">
    <location>
        <begin position="64"/>
        <end position="73"/>
    </location>
</feature>
<accession>A0A0D3EQG8</accession>
<feature type="region of interest" description="Disordered" evidence="7">
    <location>
        <begin position="64"/>
        <end position="86"/>
    </location>
</feature>
<proteinExistence type="predicted"/>
<feature type="compositionally biased region" description="Gly residues" evidence="7">
    <location>
        <begin position="170"/>
        <end position="179"/>
    </location>
</feature>
<dbReference type="Gene3D" id="3.40.50.1000">
    <property type="entry name" value="HAD superfamily/HAD-like"/>
    <property type="match status" value="1"/>
</dbReference>
<evidence type="ECO:0000313" key="9">
    <source>
        <dbReference type="Proteomes" id="UP000026960"/>
    </source>
</evidence>
<dbReference type="AlphaFoldDB" id="A0A0D3EQG8"/>
<dbReference type="EC" id="3.1.3.16" evidence="2"/>
<evidence type="ECO:0000256" key="7">
    <source>
        <dbReference type="SAM" id="MobiDB-lite"/>
    </source>
</evidence>
<feature type="region of interest" description="Disordered" evidence="7">
    <location>
        <begin position="1"/>
        <end position="46"/>
    </location>
</feature>
<evidence type="ECO:0000256" key="1">
    <source>
        <dbReference type="ARBA" id="ARBA00004123"/>
    </source>
</evidence>
<evidence type="ECO:0000256" key="5">
    <source>
        <dbReference type="ARBA" id="ARBA00047761"/>
    </source>
</evidence>
<keyword evidence="4" id="KW-0539">Nucleus</keyword>
<dbReference type="PANTHER" id="PTHR23081:SF23">
    <property type="entry name" value="RNA POLYMERASE II C-TERMINAL DOMAIN PHOSPHATASE-LIKE"/>
    <property type="match status" value="1"/>
</dbReference>
<dbReference type="STRING" id="65489.A0A0D3EQG8"/>
<dbReference type="InterPro" id="IPR023214">
    <property type="entry name" value="HAD_sf"/>
</dbReference>
<evidence type="ECO:0000256" key="4">
    <source>
        <dbReference type="ARBA" id="ARBA00023242"/>
    </source>
</evidence>